<dbReference type="SUPFAM" id="SSF56300">
    <property type="entry name" value="Metallo-dependent phosphatases"/>
    <property type="match status" value="1"/>
</dbReference>
<evidence type="ECO:0000256" key="4">
    <source>
        <dbReference type="ARBA" id="ARBA00022912"/>
    </source>
</evidence>
<name>A0A4U5MT49_STECR</name>
<dbReference type="InterPro" id="IPR029052">
    <property type="entry name" value="Metallo-depent_PP-like"/>
</dbReference>
<comment type="cofactor">
    <cofactor evidence="1">
        <name>Mn(2+)</name>
        <dbReference type="ChEBI" id="CHEBI:29035"/>
    </cofactor>
</comment>
<comment type="similarity">
    <text evidence="8">Belongs to the PPP phosphatase family.</text>
</comment>
<proteinExistence type="inferred from homology"/>
<gene>
    <name evidence="11" type="ORF">L596_020312</name>
</gene>
<dbReference type="EC" id="3.1.3.16" evidence="8"/>
<dbReference type="PANTHER" id="PTHR11668">
    <property type="entry name" value="SERINE/THREONINE PROTEIN PHOSPHATASE"/>
    <property type="match status" value="1"/>
</dbReference>
<accession>A0A4U5MT49</accession>
<feature type="compositionally biased region" description="Basic and acidic residues" evidence="9">
    <location>
        <begin position="363"/>
        <end position="385"/>
    </location>
</feature>
<reference evidence="11 12" key="1">
    <citation type="journal article" date="2015" name="Genome Biol.">
        <title>Comparative genomics of Steinernema reveals deeply conserved gene regulatory networks.</title>
        <authorList>
            <person name="Dillman A.R."/>
            <person name="Macchietto M."/>
            <person name="Porter C.F."/>
            <person name="Rogers A."/>
            <person name="Williams B."/>
            <person name="Antoshechkin I."/>
            <person name="Lee M.M."/>
            <person name="Goodwin Z."/>
            <person name="Lu X."/>
            <person name="Lewis E.E."/>
            <person name="Goodrich-Blair H."/>
            <person name="Stock S.P."/>
            <person name="Adams B.J."/>
            <person name="Sternberg P.W."/>
            <person name="Mortazavi A."/>
        </authorList>
    </citation>
    <scope>NUCLEOTIDE SEQUENCE [LARGE SCALE GENOMIC DNA]</scope>
    <source>
        <strain evidence="11 12">ALL</strain>
    </source>
</reference>
<dbReference type="Pfam" id="PF00149">
    <property type="entry name" value="Metallophos"/>
    <property type="match status" value="1"/>
</dbReference>
<evidence type="ECO:0000256" key="1">
    <source>
        <dbReference type="ARBA" id="ARBA00001936"/>
    </source>
</evidence>
<evidence type="ECO:0000259" key="10">
    <source>
        <dbReference type="PROSITE" id="PS00125"/>
    </source>
</evidence>
<dbReference type="PRINTS" id="PR00114">
    <property type="entry name" value="STPHPHTASE"/>
</dbReference>
<keyword evidence="3 8" id="KW-0378">Hydrolase</keyword>
<dbReference type="Proteomes" id="UP000298663">
    <property type="component" value="Unassembled WGS sequence"/>
</dbReference>
<dbReference type="EMBL" id="AZBU02000006">
    <property type="protein sequence ID" value="TKR72929.1"/>
    <property type="molecule type" value="Genomic_DNA"/>
</dbReference>
<evidence type="ECO:0000256" key="8">
    <source>
        <dbReference type="RuleBase" id="RU004273"/>
    </source>
</evidence>
<comment type="catalytic activity">
    <reaction evidence="7 8">
        <text>O-phospho-L-threonyl-[protein] + H2O = L-threonyl-[protein] + phosphate</text>
        <dbReference type="Rhea" id="RHEA:47004"/>
        <dbReference type="Rhea" id="RHEA-COMP:11060"/>
        <dbReference type="Rhea" id="RHEA-COMP:11605"/>
        <dbReference type="ChEBI" id="CHEBI:15377"/>
        <dbReference type="ChEBI" id="CHEBI:30013"/>
        <dbReference type="ChEBI" id="CHEBI:43474"/>
        <dbReference type="ChEBI" id="CHEBI:61977"/>
        <dbReference type="EC" id="3.1.3.16"/>
    </reaction>
</comment>
<dbReference type="SMART" id="SM00156">
    <property type="entry name" value="PP2Ac"/>
    <property type="match status" value="1"/>
</dbReference>
<comment type="catalytic activity">
    <reaction evidence="6">
        <text>O-phospho-L-seryl-[protein] + H2O = L-seryl-[protein] + phosphate</text>
        <dbReference type="Rhea" id="RHEA:20629"/>
        <dbReference type="Rhea" id="RHEA-COMP:9863"/>
        <dbReference type="Rhea" id="RHEA-COMP:11604"/>
        <dbReference type="ChEBI" id="CHEBI:15377"/>
        <dbReference type="ChEBI" id="CHEBI:29999"/>
        <dbReference type="ChEBI" id="CHEBI:43474"/>
        <dbReference type="ChEBI" id="CHEBI:83421"/>
        <dbReference type="EC" id="3.1.3.16"/>
    </reaction>
</comment>
<feature type="domain" description="Serine/threonine specific protein phosphatases" evidence="10">
    <location>
        <begin position="124"/>
        <end position="129"/>
    </location>
</feature>
<keyword evidence="5" id="KW-0464">Manganese</keyword>
<dbReference type="GO" id="GO:0005634">
    <property type="term" value="C:nucleus"/>
    <property type="evidence" value="ECO:0007669"/>
    <property type="project" value="TreeGrafter"/>
</dbReference>
<feature type="region of interest" description="Disordered" evidence="9">
    <location>
        <begin position="332"/>
        <end position="407"/>
    </location>
</feature>
<dbReference type="AlphaFoldDB" id="A0A4U5MT49"/>
<dbReference type="PROSITE" id="PS00125">
    <property type="entry name" value="SER_THR_PHOSPHATASE"/>
    <property type="match status" value="1"/>
</dbReference>
<keyword evidence="4" id="KW-0904">Protein phosphatase</keyword>
<protein>
    <recommendedName>
        <fullName evidence="8">Serine/threonine-protein phosphatase</fullName>
        <ecNumber evidence="8">3.1.3.16</ecNumber>
    </recommendedName>
</protein>
<evidence type="ECO:0000256" key="6">
    <source>
        <dbReference type="ARBA" id="ARBA00047761"/>
    </source>
</evidence>
<evidence type="ECO:0000256" key="9">
    <source>
        <dbReference type="SAM" id="MobiDB-lite"/>
    </source>
</evidence>
<dbReference type="STRING" id="34508.A0A4U5MT49"/>
<keyword evidence="12" id="KW-1185">Reference proteome</keyword>
<dbReference type="InterPro" id="IPR004843">
    <property type="entry name" value="Calcineurin-like_PHP"/>
</dbReference>
<keyword evidence="2" id="KW-0479">Metal-binding</keyword>
<dbReference type="InterPro" id="IPR050341">
    <property type="entry name" value="PP1_catalytic_subunit"/>
</dbReference>
<evidence type="ECO:0000256" key="3">
    <source>
        <dbReference type="ARBA" id="ARBA00022801"/>
    </source>
</evidence>
<evidence type="ECO:0000256" key="2">
    <source>
        <dbReference type="ARBA" id="ARBA00022723"/>
    </source>
</evidence>
<dbReference type="GO" id="GO:0046872">
    <property type="term" value="F:metal ion binding"/>
    <property type="evidence" value="ECO:0007669"/>
    <property type="project" value="UniProtKB-KW"/>
</dbReference>
<dbReference type="CDD" id="cd00144">
    <property type="entry name" value="MPP_PPP_family"/>
    <property type="match status" value="1"/>
</dbReference>
<dbReference type="Gene3D" id="3.60.21.10">
    <property type="match status" value="1"/>
</dbReference>
<organism evidence="11 12">
    <name type="scientific">Steinernema carpocapsae</name>
    <name type="common">Entomopathogenic nematode</name>
    <dbReference type="NCBI Taxonomy" id="34508"/>
    <lineage>
        <taxon>Eukaryota</taxon>
        <taxon>Metazoa</taxon>
        <taxon>Ecdysozoa</taxon>
        <taxon>Nematoda</taxon>
        <taxon>Chromadorea</taxon>
        <taxon>Rhabditida</taxon>
        <taxon>Tylenchina</taxon>
        <taxon>Panagrolaimomorpha</taxon>
        <taxon>Strongyloidoidea</taxon>
        <taxon>Steinernematidae</taxon>
        <taxon>Steinernema</taxon>
    </lineage>
</organism>
<evidence type="ECO:0000313" key="11">
    <source>
        <dbReference type="EMBL" id="TKR72929.1"/>
    </source>
</evidence>
<evidence type="ECO:0000256" key="7">
    <source>
        <dbReference type="ARBA" id="ARBA00048336"/>
    </source>
</evidence>
<comment type="caution">
    <text evidence="11">The sequence shown here is derived from an EMBL/GenBank/DDBJ whole genome shotgun (WGS) entry which is preliminary data.</text>
</comment>
<dbReference type="PANTHER" id="PTHR11668:SF300">
    <property type="entry name" value="SERINE_THREONINE-PROTEIN PHOSPHATASE"/>
    <property type="match status" value="1"/>
</dbReference>
<evidence type="ECO:0000256" key="5">
    <source>
        <dbReference type="ARBA" id="ARBA00023211"/>
    </source>
</evidence>
<dbReference type="GO" id="GO:0005737">
    <property type="term" value="C:cytoplasm"/>
    <property type="evidence" value="ECO:0007669"/>
    <property type="project" value="TreeGrafter"/>
</dbReference>
<dbReference type="GO" id="GO:0004722">
    <property type="term" value="F:protein serine/threonine phosphatase activity"/>
    <property type="evidence" value="ECO:0007669"/>
    <property type="project" value="UniProtKB-EC"/>
</dbReference>
<dbReference type="InterPro" id="IPR006186">
    <property type="entry name" value="Ser/Thr-sp_prot-phosphatase"/>
</dbReference>
<evidence type="ECO:0000313" key="12">
    <source>
        <dbReference type="Proteomes" id="UP000298663"/>
    </source>
</evidence>
<reference evidence="11 12" key="2">
    <citation type="journal article" date="2019" name="G3 (Bethesda)">
        <title>Hybrid Assembly of the Genome of the Entomopathogenic Nematode Steinernema carpocapsae Identifies the X-Chromosome.</title>
        <authorList>
            <person name="Serra L."/>
            <person name="Macchietto M."/>
            <person name="Macias-Munoz A."/>
            <person name="McGill C.J."/>
            <person name="Rodriguez I.M."/>
            <person name="Rodriguez B."/>
            <person name="Murad R."/>
            <person name="Mortazavi A."/>
        </authorList>
    </citation>
    <scope>NUCLEOTIDE SEQUENCE [LARGE SCALE GENOMIC DNA]</scope>
    <source>
        <strain evidence="11 12">ALL</strain>
    </source>
</reference>
<sequence>MTQLQSFKYLTLLKKHLVFNAATPVIAYDFEELLRFLADCVEMFKTTPPLLEISAPAIVISDIHGQYEDLHRIFEAAAELAKKHGLTPKILFLGDLVDRGRASLQCYVAVMVRVMAFPSRFYLIRGNHENIKVNKQYGFRDELLERYPEDKALKIHKAIDRVYQWTPLSALIAQRILCVHGGIGPSIRSMDDLRNIERPVADTLKADTVVNHILWSDPSTKVHMTCHNDNRKTGIFYGPGELDRVLRALKIEFVIRGHQTTQSGYEYPFGNRKLMTLFSAPGYCRLKNTGKLNNGAILLIRHKNEKVGFKFKSLEPQDNAYGLGKDFTDDITTGDIVDSEPRTTTSNSDNKFRNKKSSKIAKTQKDTTVDSDADDRMTEATEGKRTTKSKSTAPSSKNALAPRPTTTKSLMMVMMMRTLATNNLIAC</sequence>